<dbReference type="Proteomes" id="UP001239445">
    <property type="component" value="Unassembled WGS sequence"/>
</dbReference>
<name>A0AAJ0BRC8_9PEZI</name>
<proteinExistence type="predicted"/>
<comment type="caution">
    <text evidence="1">The sequence shown here is derived from an EMBL/GenBank/DDBJ whole genome shotgun (WGS) entry which is preliminary data.</text>
</comment>
<gene>
    <name evidence="1" type="ORF">QBC47DRAFT_10830</name>
</gene>
<evidence type="ECO:0000313" key="2">
    <source>
        <dbReference type="Proteomes" id="UP001239445"/>
    </source>
</evidence>
<sequence>MRWMSSAALYTESLVRIFLSYNKNRACVALIKLGCRCHWIGLVVTRAVRLSPSRPRPLVMQETGTDTLRTAGSRIWMASKSSNSSILRITPLRTTVDDSRQRLRLSQHKPVGSPFLVLLSIGCLICEGLLHRVGPDRPRLYRSLAPPSVRALASIKKFHPFSPFRSISVHNARLVGPQAVSLVAPLGLVHTLRHFVTSPPSRSSGRQTIISARIPT</sequence>
<accession>A0AAJ0BRC8</accession>
<protein>
    <submittedName>
        <fullName evidence="1">Uncharacterized protein</fullName>
    </submittedName>
</protein>
<organism evidence="1 2">
    <name type="scientific">Echria macrotheca</name>
    <dbReference type="NCBI Taxonomy" id="438768"/>
    <lineage>
        <taxon>Eukaryota</taxon>
        <taxon>Fungi</taxon>
        <taxon>Dikarya</taxon>
        <taxon>Ascomycota</taxon>
        <taxon>Pezizomycotina</taxon>
        <taxon>Sordariomycetes</taxon>
        <taxon>Sordariomycetidae</taxon>
        <taxon>Sordariales</taxon>
        <taxon>Schizotheciaceae</taxon>
        <taxon>Echria</taxon>
    </lineage>
</organism>
<dbReference type="AlphaFoldDB" id="A0AAJ0BRC8"/>
<keyword evidence="2" id="KW-1185">Reference proteome</keyword>
<dbReference type="EMBL" id="MU839827">
    <property type="protein sequence ID" value="KAK1760626.1"/>
    <property type="molecule type" value="Genomic_DNA"/>
</dbReference>
<evidence type="ECO:0000313" key="1">
    <source>
        <dbReference type="EMBL" id="KAK1760626.1"/>
    </source>
</evidence>
<reference evidence="1" key="1">
    <citation type="submission" date="2023-06" db="EMBL/GenBank/DDBJ databases">
        <title>Genome-scale phylogeny and comparative genomics of the fungal order Sordariales.</title>
        <authorList>
            <consortium name="Lawrence Berkeley National Laboratory"/>
            <person name="Hensen N."/>
            <person name="Bonometti L."/>
            <person name="Westerberg I."/>
            <person name="Brannstrom I.O."/>
            <person name="Guillou S."/>
            <person name="Cros-Aarteil S."/>
            <person name="Calhoun S."/>
            <person name="Haridas S."/>
            <person name="Kuo A."/>
            <person name="Mondo S."/>
            <person name="Pangilinan J."/>
            <person name="Riley R."/>
            <person name="Labutti K."/>
            <person name="Andreopoulos B."/>
            <person name="Lipzen A."/>
            <person name="Chen C."/>
            <person name="Yanf M."/>
            <person name="Daum C."/>
            <person name="Ng V."/>
            <person name="Clum A."/>
            <person name="Steindorff A."/>
            <person name="Ohm R."/>
            <person name="Martin F."/>
            <person name="Silar P."/>
            <person name="Natvig D."/>
            <person name="Lalanne C."/>
            <person name="Gautier V."/>
            <person name="Ament-Velasquez S.L."/>
            <person name="Kruys A."/>
            <person name="Hutchinson M.I."/>
            <person name="Powell A.J."/>
            <person name="Barry K."/>
            <person name="Miller A.N."/>
            <person name="Grigoriev I.V."/>
            <person name="Debuchy R."/>
            <person name="Gladieux P."/>
            <person name="Thoren M.H."/>
            <person name="Johannesson H."/>
        </authorList>
    </citation>
    <scope>NUCLEOTIDE SEQUENCE</scope>
    <source>
        <strain evidence="1">PSN4</strain>
    </source>
</reference>